<evidence type="ECO:0000313" key="2">
    <source>
        <dbReference type="Proteomes" id="UP000294656"/>
    </source>
</evidence>
<name>A0A4R6MLT4_9GAMM</name>
<keyword evidence="2" id="KW-1185">Reference proteome</keyword>
<protein>
    <submittedName>
        <fullName evidence="1">Uncharacterized protein</fullName>
    </submittedName>
</protein>
<dbReference type="Proteomes" id="UP000294656">
    <property type="component" value="Unassembled WGS sequence"/>
</dbReference>
<reference evidence="1 2" key="1">
    <citation type="submission" date="2019-03" db="EMBL/GenBank/DDBJ databases">
        <title>Genomic Encyclopedia of Type Strains, Phase III (KMG-III): the genomes of soil and plant-associated and newly described type strains.</title>
        <authorList>
            <person name="Whitman W."/>
        </authorList>
    </citation>
    <scope>NUCLEOTIDE SEQUENCE [LARGE SCALE GENOMIC DNA]</scope>
    <source>
        <strain evidence="1 2">CECT 7378</strain>
    </source>
</reference>
<dbReference type="EMBL" id="SNXC01000002">
    <property type="protein sequence ID" value="TDP01280.1"/>
    <property type="molecule type" value="Genomic_DNA"/>
</dbReference>
<gene>
    <name evidence="1" type="ORF">DFP79_0182</name>
</gene>
<sequence length="149" mass="17005">MTDHEFLKHVENKTLPPAQFNHNGHLRLAFILNKQFSSAKATQEVVRLIKGYAENLGATSKFHVTLTCALCYFIFQRMERAQKTQSLAEFMVINSDLISEAPILLRSFYHEATLYSDDARLGFIPPDKQIIPEPYLSIFNTLEVSVCIP</sequence>
<evidence type="ECO:0000313" key="1">
    <source>
        <dbReference type="EMBL" id="TDP01280.1"/>
    </source>
</evidence>
<proteinExistence type="predicted"/>
<comment type="caution">
    <text evidence="1">The sequence shown here is derived from an EMBL/GenBank/DDBJ whole genome shotgun (WGS) entry which is preliminary data.</text>
</comment>
<dbReference type="AlphaFoldDB" id="A0A4R6MLT4"/>
<dbReference type="OrthoDB" id="282517at2"/>
<organism evidence="1 2">
    <name type="scientific">Marinomonas balearica</name>
    <dbReference type="NCBI Taxonomy" id="491947"/>
    <lineage>
        <taxon>Bacteria</taxon>
        <taxon>Pseudomonadati</taxon>
        <taxon>Pseudomonadota</taxon>
        <taxon>Gammaproteobacteria</taxon>
        <taxon>Oceanospirillales</taxon>
        <taxon>Oceanospirillaceae</taxon>
        <taxon>Marinomonas</taxon>
    </lineage>
</organism>
<dbReference type="RefSeq" id="WP_133502061.1">
    <property type="nucleotide sequence ID" value="NZ_SNXC01000002.1"/>
</dbReference>
<accession>A0A4R6MLT4</accession>